<evidence type="ECO:0000256" key="1">
    <source>
        <dbReference type="SAM" id="Phobius"/>
    </source>
</evidence>
<accession>A0ABW5WTH3</accession>
<dbReference type="EMBL" id="JBHUOQ010000001">
    <property type="protein sequence ID" value="MFD2829225.1"/>
    <property type="molecule type" value="Genomic_DNA"/>
</dbReference>
<keyword evidence="1" id="KW-1133">Transmembrane helix</keyword>
<keyword evidence="3" id="KW-1185">Reference proteome</keyword>
<feature type="transmembrane region" description="Helical" evidence="1">
    <location>
        <begin position="51"/>
        <end position="72"/>
    </location>
</feature>
<name>A0ABW5WTH3_9STAP</name>
<evidence type="ECO:0000313" key="2">
    <source>
        <dbReference type="EMBL" id="MFD2829225.1"/>
    </source>
</evidence>
<keyword evidence="1" id="KW-0812">Transmembrane</keyword>
<comment type="caution">
    <text evidence="2">The sequence shown here is derived from an EMBL/GenBank/DDBJ whole genome shotgun (WGS) entry which is preliminary data.</text>
</comment>
<organism evidence="2 3">
    <name type="scientific">Corticicoccus populi</name>
    <dbReference type="NCBI Taxonomy" id="1812821"/>
    <lineage>
        <taxon>Bacteria</taxon>
        <taxon>Bacillati</taxon>
        <taxon>Bacillota</taxon>
        <taxon>Bacilli</taxon>
        <taxon>Bacillales</taxon>
        <taxon>Staphylococcaceae</taxon>
        <taxon>Corticicoccus</taxon>
    </lineage>
</organism>
<feature type="transmembrane region" description="Helical" evidence="1">
    <location>
        <begin position="21"/>
        <end position="45"/>
    </location>
</feature>
<keyword evidence="1" id="KW-0472">Membrane</keyword>
<dbReference type="Proteomes" id="UP001597519">
    <property type="component" value="Unassembled WGS sequence"/>
</dbReference>
<reference evidence="3" key="1">
    <citation type="journal article" date="2019" name="Int. J. Syst. Evol. Microbiol.">
        <title>The Global Catalogue of Microorganisms (GCM) 10K type strain sequencing project: providing services to taxonomists for standard genome sequencing and annotation.</title>
        <authorList>
            <consortium name="The Broad Institute Genomics Platform"/>
            <consortium name="The Broad Institute Genome Sequencing Center for Infectious Disease"/>
            <person name="Wu L."/>
            <person name="Ma J."/>
        </authorList>
    </citation>
    <scope>NUCLEOTIDE SEQUENCE [LARGE SCALE GENOMIC DNA]</scope>
    <source>
        <strain evidence="3">KCTC 33575</strain>
    </source>
</reference>
<gene>
    <name evidence="2" type="ORF">ACFSX4_02020</name>
</gene>
<proteinExistence type="predicted"/>
<sequence>MKKIDKTILAIYENTFLFFNKAITLIFSLGVLVPIVFLSGITVILITVYSISIIAFGFTLGGVLILLSFLLLQMQVN</sequence>
<evidence type="ECO:0000313" key="3">
    <source>
        <dbReference type="Proteomes" id="UP001597519"/>
    </source>
</evidence>
<dbReference type="RefSeq" id="WP_377771040.1">
    <property type="nucleotide sequence ID" value="NZ_JBHUOQ010000001.1"/>
</dbReference>
<protein>
    <submittedName>
        <fullName evidence="2">Uncharacterized protein</fullName>
    </submittedName>
</protein>